<dbReference type="Proteomes" id="UP000639772">
    <property type="component" value="Chromosome 12"/>
</dbReference>
<dbReference type="OrthoDB" id="638090at2759"/>
<evidence type="ECO:0000256" key="1">
    <source>
        <dbReference type="SAM" id="MobiDB-lite"/>
    </source>
</evidence>
<proteinExistence type="predicted"/>
<comment type="caution">
    <text evidence="2">The sequence shown here is derived from an EMBL/GenBank/DDBJ whole genome shotgun (WGS) entry which is preliminary data.</text>
</comment>
<reference evidence="2 3" key="1">
    <citation type="journal article" date="2020" name="Nat. Food">
        <title>A phased Vanilla planifolia genome enables genetic improvement of flavour and production.</title>
        <authorList>
            <person name="Hasing T."/>
            <person name="Tang H."/>
            <person name="Brym M."/>
            <person name="Khazi F."/>
            <person name="Huang T."/>
            <person name="Chambers A.H."/>
        </authorList>
    </citation>
    <scope>NUCLEOTIDE SEQUENCE [LARGE SCALE GENOMIC DNA]</scope>
    <source>
        <tissue evidence="2">Leaf</tissue>
    </source>
</reference>
<protein>
    <submittedName>
        <fullName evidence="2">Uncharacterized protein</fullName>
    </submittedName>
</protein>
<sequence length="405" mass="45037">MKVQIAEKADLSRRKRVKFAGFTGLREQGGDGGNPYEGARLSCFDEAKTSEYKYFKRLLEKAAHVHYADKFAKNDTNLKTIKETTYLEGSRSAVTSETGIDRSLLLKRNASYVEEVLYSPVQNSGRHESKSGATRSVEPSKVTPTTQLLHSSASAVWQNYEGDSATCHELEGTFSGKRLHLIQLAARTCSQQVDEFLSKSPNSSIPLFPNGMYEFCIGKDSYPTINSKAEVGFQEMQLVPFTNEFTNSFDYIQSSGLNLMPGEEMLTDSLLDLHAISVQEHPPPVFVPKDVDRFPITMCADFYQTTGFYSLKNSSFDLRLPDSAHCSLLRVKCLQNFSDGSDHSPIGVDFTLDMSKQSDGFGCFLTGNTCNIPEEELNSMGRPYKLPEGYSPIGDKSYSGSFQID</sequence>
<organism evidence="2 3">
    <name type="scientific">Vanilla planifolia</name>
    <name type="common">Vanilla</name>
    <dbReference type="NCBI Taxonomy" id="51239"/>
    <lineage>
        <taxon>Eukaryota</taxon>
        <taxon>Viridiplantae</taxon>
        <taxon>Streptophyta</taxon>
        <taxon>Embryophyta</taxon>
        <taxon>Tracheophyta</taxon>
        <taxon>Spermatophyta</taxon>
        <taxon>Magnoliopsida</taxon>
        <taxon>Liliopsida</taxon>
        <taxon>Asparagales</taxon>
        <taxon>Orchidaceae</taxon>
        <taxon>Vanilloideae</taxon>
        <taxon>Vanilleae</taxon>
        <taxon>Vanilla</taxon>
    </lineage>
</organism>
<feature type="region of interest" description="Disordered" evidence="1">
    <location>
        <begin position="123"/>
        <end position="145"/>
    </location>
</feature>
<dbReference type="EMBL" id="JADCNM010000012">
    <property type="protein sequence ID" value="KAG0459247.1"/>
    <property type="molecule type" value="Genomic_DNA"/>
</dbReference>
<gene>
    <name evidence="2" type="ORF">HPP92_022375</name>
</gene>
<evidence type="ECO:0000313" key="3">
    <source>
        <dbReference type="Proteomes" id="UP000639772"/>
    </source>
</evidence>
<dbReference type="AlphaFoldDB" id="A0A835UF16"/>
<name>A0A835UF16_VANPL</name>
<accession>A0A835UF16</accession>
<evidence type="ECO:0000313" key="2">
    <source>
        <dbReference type="EMBL" id="KAG0459247.1"/>
    </source>
</evidence>